<accession>A0ABP9XNX7</accession>
<protein>
    <recommendedName>
        <fullName evidence="3">HNH domain-containing protein</fullName>
    </recommendedName>
</protein>
<name>A0ABP9XNX7_9FUNG</name>
<evidence type="ECO:0008006" key="3">
    <source>
        <dbReference type="Google" id="ProtNLM"/>
    </source>
</evidence>
<reference evidence="1 2" key="1">
    <citation type="submission" date="2024-04" db="EMBL/GenBank/DDBJ databases">
        <title>genome sequences of Mucor flavus KT1a and Helicostylum pulchrum KT1b strains isolation_sourced from the surface of a dry-aged beef.</title>
        <authorList>
            <person name="Toyotome T."/>
            <person name="Hosono M."/>
            <person name="Torimaru M."/>
            <person name="Fukuda K."/>
            <person name="Mikami N."/>
        </authorList>
    </citation>
    <scope>NUCLEOTIDE SEQUENCE [LARGE SCALE GENOMIC DNA]</scope>
    <source>
        <strain evidence="1 2">KT1b</strain>
    </source>
</reference>
<sequence length="321" mass="37796">MPREKKEVVMPSKKSNIIYENWKVYSKAHKLMFRCNEKKAQWYLKRELATLLPKETRSIKLTFEAKGDGHKKGDYMVEDRSNICVSCGGDQYLTIHHVVPEMYRHWMPLAVKSKSSRDLLLLCKHCHNGYEEKAMKFKKQCVNRFNIPLEGHGWVYLPHYKVAKKAASALIRSADKIPQDRQQVLKDTVLNFWNKYGKEVKEKEAIHSDKEGETVNDNKEEEKVNEEIVNEETVNDNKEDWNTILKKCSLLEDHFRGPDFIEHSNSAIQQLTKNCLINDKGQETWPDLEGFIKEWRQHFLDHVDPKFLSELWTVDGDIYTR</sequence>
<dbReference type="EMBL" id="BAABUJ010000005">
    <property type="protein sequence ID" value="GAA5795848.1"/>
    <property type="molecule type" value="Genomic_DNA"/>
</dbReference>
<dbReference type="Proteomes" id="UP001476247">
    <property type="component" value="Unassembled WGS sequence"/>
</dbReference>
<keyword evidence="2" id="KW-1185">Reference proteome</keyword>
<organism evidence="1 2">
    <name type="scientific">Helicostylum pulchrum</name>
    <dbReference type="NCBI Taxonomy" id="562976"/>
    <lineage>
        <taxon>Eukaryota</taxon>
        <taxon>Fungi</taxon>
        <taxon>Fungi incertae sedis</taxon>
        <taxon>Mucoromycota</taxon>
        <taxon>Mucoromycotina</taxon>
        <taxon>Mucoromycetes</taxon>
        <taxon>Mucorales</taxon>
        <taxon>Mucorineae</taxon>
        <taxon>Mucoraceae</taxon>
        <taxon>Helicostylum</taxon>
    </lineage>
</organism>
<gene>
    <name evidence="1" type="ORF">HPULCUR_001210</name>
</gene>
<comment type="caution">
    <text evidence="1">The sequence shown here is derived from an EMBL/GenBank/DDBJ whole genome shotgun (WGS) entry which is preliminary data.</text>
</comment>
<evidence type="ECO:0000313" key="2">
    <source>
        <dbReference type="Proteomes" id="UP001476247"/>
    </source>
</evidence>
<evidence type="ECO:0000313" key="1">
    <source>
        <dbReference type="EMBL" id="GAA5795848.1"/>
    </source>
</evidence>
<proteinExistence type="predicted"/>